<dbReference type="EMBL" id="CP014228">
    <property type="protein sequence ID" value="AMD87845.1"/>
    <property type="molecule type" value="Genomic_DNA"/>
</dbReference>
<organism evidence="6 7">
    <name type="scientific">Actinomyces radicidentis</name>
    <dbReference type="NCBI Taxonomy" id="111015"/>
    <lineage>
        <taxon>Bacteria</taxon>
        <taxon>Bacillati</taxon>
        <taxon>Actinomycetota</taxon>
        <taxon>Actinomycetes</taxon>
        <taxon>Actinomycetales</taxon>
        <taxon>Actinomycetaceae</taxon>
        <taxon>Actinomyces</taxon>
    </lineage>
</organism>
<dbReference type="CDD" id="cd02440">
    <property type="entry name" value="AdoMet_MTases"/>
    <property type="match status" value="1"/>
</dbReference>
<evidence type="ECO:0000259" key="5">
    <source>
        <dbReference type="Pfam" id="PF08241"/>
    </source>
</evidence>
<dbReference type="GO" id="GO:0032259">
    <property type="term" value="P:methylation"/>
    <property type="evidence" value="ECO:0007669"/>
    <property type="project" value="UniProtKB-KW"/>
</dbReference>
<dbReference type="InterPro" id="IPR051052">
    <property type="entry name" value="Diverse_substrate_MTase"/>
</dbReference>
<evidence type="ECO:0000256" key="1">
    <source>
        <dbReference type="ARBA" id="ARBA00008361"/>
    </source>
</evidence>
<comment type="similarity">
    <text evidence="1">Belongs to the methyltransferase superfamily.</text>
</comment>
<dbReference type="STRING" id="111015.AXF14_09955"/>
<dbReference type="InterPro" id="IPR013216">
    <property type="entry name" value="Methyltransf_11"/>
</dbReference>
<dbReference type="Proteomes" id="UP000065220">
    <property type="component" value="Chromosome"/>
</dbReference>
<dbReference type="Pfam" id="PF08241">
    <property type="entry name" value="Methyltransf_11"/>
    <property type="match status" value="1"/>
</dbReference>
<keyword evidence="7" id="KW-1185">Reference proteome</keyword>
<feature type="domain" description="Methyltransferase type 11" evidence="5">
    <location>
        <begin position="63"/>
        <end position="159"/>
    </location>
</feature>
<dbReference type="AlphaFoldDB" id="A0A109W2Y7"/>
<accession>A0A109W2Y7</accession>
<dbReference type="SUPFAM" id="SSF53335">
    <property type="entry name" value="S-adenosyl-L-methionine-dependent methyltransferases"/>
    <property type="match status" value="1"/>
</dbReference>
<proteinExistence type="inferred from homology"/>
<keyword evidence="3" id="KW-0808">Transferase</keyword>
<evidence type="ECO:0000256" key="4">
    <source>
        <dbReference type="SAM" id="MobiDB-lite"/>
    </source>
</evidence>
<dbReference type="InterPro" id="IPR029063">
    <property type="entry name" value="SAM-dependent_MTases_sf"/>
</dbReference>
<dbReference type="RefSeq" id="WP_067942923.1">
    <property type="nucleotide sequence ID" value="NZ_CP014228.1"/>
</dbReference>
<sequence length="286" mass="30678">MSAAQSGTGDRGDRDRRAASFQEGAEDYDRLRPGYPAELWSLLIEDVRTAAGPGTGERPLRAVDVGAGTGRATLPLAAAGLEVLAVDPSAAMLERLRANAEHAGVSARVAPRESALEDLDPAVDGGADLIVLAQSLHWTDPATRWRRLHGLLAPTGVVAMLWNGWHLAPARHDVDAVADLFERVNAGLERPMTPDVERREPDGSAWTTGVVVEGPGAGLLRESRREVAEWTWELPTPTYIELLGTTSQYRVAQPAVRAELETGLARILGETVLLDAQTLLVEAVRA</sequence>
<protein>
    <recommendedName>
        <fullName evidence="5">Methyltransferase type 11 domain-containing protein</fullName>
    </recommendedName>
</protein>
<evidence type="ECO:0000256" key="3">
    <source>
        <dbReference type="ARBA" id="ARBA00022679"/>
    </source>
</evidence>
<dbReference type="Gene3D" id="3.40.50.150">
    <property type="entry name" value="Vaccinia Virus protein VP39"/>
    <property type="match status" value="1"/>
</dbReference>
<dbReference type="PANTHER" id="PTHR44942">
    <property type="entry name" value="METHYLTRANSF_11 DOMAIN-CONTAINING PROTEIN"/>
    <property type="match status" value="1"/>
</dbReference>
<dbReference type="KEGG" id="ard:AXF14_09955"/>
<evidence type="ECO:0000313" key="6">
    <source>
        <dbReference type="EMBL" id="AMD87845.1"/>
    </source>
</evidence>
<reference evidence="7" key="1">
    <citation type="submission" date="2016-02" db="EMBL/GenBank/DDBJ databases">
        <authorList>
            <person name="Holder M.E."/>
            <person name="Ajami N.J."/>
            <person name="Petrosino J.F."/>
        </authorList>
    </citation>
    <scope>NUCLEOTIDE SEQUENCE [LARGE SCALE GENOMIC DNA]</scope>
    <source>
        <strain evidence="7">CCUG 36733</strain>
    </source>
</reference>
<name>A0A109W2Y7_ACTRD</name>
<dbReference type="GO" id="GO:0008757">
    <property type="term" value="F:S-adenosylmethionine-dependent methyltransferase activity"/>
    <property type="evidence" value="ECO:0007669"/>
    <property type="project" value="InterPro"/>
</dbReference>
<keyword evidence="2" id="KW-0489">Methyltransferase</keyword>
<evidence type="ECO:0000256" key="2">
    <source>
        <dbReference type="ARBA" id="ARBA00022603"/>
    </source>
</evidence>
<dbReference type="PANTHER" id="PTHR44942:SF4">
    <property type="entry name" value="METHYLTRANSFERASE TYPE 11 DOMAIN-CONTAINING PROTEIN"/>
    <property type="match status" value="1"/>
</dbReference>
<gene>
    <name evidence="6" type="ORF">AXF14_09955</name>
</gene>
<feature type="region of interest" description="Disordered" evidence="4">
    <location>
        <begin position="1"/>
        <end position="27"/>
    </location>
</feature>
<evidence type="ECO:0000313" key="7">
    <source>
        <dbReference type="Proteomes" id="UP000065220"/>
    </source>
</evidence>